<keyword evidence="3" id="KW-1185">Reference proteome</keyword>
<dbReference type="EMBL" id="JAOQIO010000124">
    <property type="protein sequence ID" value="MCU6797697.1"/>
    <property type="molecule type" value="Genomic_DNA"/>
</dbReference>
<evidence type="ECO:0000256" key="1">
    <source>
        <dbReference type="ARBA" id="ARBA00007378"/>
    </source>
</evidence>
<dbReference type="PANTHER" id="PTHR33797:SF2">
    <property type="entry name" value="ORGANIC HYDROPEROXIDE RESISTANCE PROTEIN-LIKE"/>
    <property type="match status" value="1"/>
</dbReference>
<dbReference type="SUPFAM" id="SSF82784">
    <property type="entry name" value="OsmC-like"/>
    <property type="match status" value="1"/>
</dbReference>
<comment type="similarity">
    <text evidence="1">Belongs to the OsmC/Ohr family.</text>
</comment>
<proteinExistence type="inferred from homology"/>
<evidence type="ECO:0000313" key="2">
    <source>
        <dbReference type="EMBL" id="MCU6797697.1"/>
    </source>
</evidence>
<protein>
    <submittedName>
        <fullName evidence="2">Organic hydroperoxide resistance protein</fullName>
    </submittedName>
</protein>
<dbReference type="Gene3D" id="3.30.300.20">
    <property type="match status" value="1"/>
</dbReference>
<dbReference type="Gene3D" id="2.20.25.10">
    <property type="match status" value="1"/>
</dbReference>
<dbReference type="RefSeq" id="WP_076228802.1">
    <property type="nucleotide sequence ID" value="NZ_JAOQIO010000124.1"/>
</dbReference>
<dbReference type="NCBIfam" id="TIGR03561">
    <property type="entry name" value="organ_hyd_perox"/>
    <property type="match status" value="1"/>
</dbReference>
<gene>
    <name evidence="2" type="ORF">OB236_36800</name>
</gene>
<sequence length="138" mass="14488">MEKLYTATVKAAGGRDGKVVSSDNILNLDVRMPKELGGGGGAATNPEQLFAAGYAACFESALNLVCRTKRIKVEATEVTAHVTIGKESDGGFGLEVKLDIAIRGVEAAVAKELIEAAHQVCPYSKATRGNIKVELNLV</sequence>
<dbReference type="InterPro" id="IPR036102">
    <property type="entry name" value="OsmC/Ohrsf"/>
</dbReference>
<organism evidence="2 3">
    <name type="scientific">Paenibacillus baimaensis</name>
    <dbReference type="NCBI Taxonomy" id="2982185"/>
    <lineage>
        <taxon>Bacteria</taxon>
        <taxon>Bacillati</taxon>
        <taxon>Bacillota</taxon>
        <taxon>Bacilli</taxon>
        <taxon>Bacillales</taxon>
        <taxon>Paenibacillaceae</taxon>
        <taxon>Paenibacillus</taxon>
    </lineage>
</organism>
<dbReference type="InterPro" id="IPR015946">
    <property type="entry name" value="KH_dom-like_a/b"/>
</dbReference>
<accession>A0ABT2UV51</accession>
<dbReference type="InterPro" id="IPR019953">
    <property type="entry name" value="OHR"/>
</dbReference>
<comment type="caution">
    <text evidence="2">The sequence shown here is derived from an EMBL/GenBank/DDBJ whole genome shotgun (WGS) entry which is preliminary data.</text>
</comment>
<dbReference type="Pfam" id="PF02566">
    <property type="entry name" value="OsmC"/>
    <property type="match status" value="1"/>
</dbReference>
<name>A0ABT2UV51_9BACL</name>
<evidence type="ECO:0000313" key="3">
    <source>
        <dbReference type="Proteomes" id="UP001652445"/>
    </source>
</evidence>
<dbReference type="Proteomes" id="UP001652445">
    <property type="component" value="Unassembled WGS sequence"/>
</dbReference>
<dbReference type="InterPro" id="IPR003718">
    <property type="entry name" value="OsmC/Ohr_fam"/>
</dbReference>
<dbReference type="PANTHER" id="PTHR33797">
    <property type="entry name" value="ORGANIC HYDROPEROXIDE RESISTANCE PROTEIN-LIKE"/>
    <property type="match status" value="1"/>
</dbReference>
<reference evidence="2 3" key="1">
    <citation type="submission" date="2022-09" db="EMBL/GenBank/DDBJ databases">
        <authorList>
            <person name="Han X.L."/>
            <person name="Wang Q."/>
            <person name="Lu T."/>
        </authorList>
    </citation>
    <scope>NUCLEOTIDE SEQUENCE [LARGE SCALE GENOMIC DNA]</scope>
    <source>
        <strain evidence="2 3">WQ 127069</strain>
    </source>
</reference>